<evidence type="ECO:0000256" key="1">
    <source>
        <dbReference type="ARBA" id="ARBA00005820"/>
    </source>
</evidence>
<evidence type="ECO:0000256" key="3">
    <source>
        <dbReference type="ARBA" id="ARBA00023125"/>
    </source>
</evidence>
<dbReference type="EMBL" id="PVNG01000005">
    <property type="protein sequence ID" value="PRX66849.1"/>
    <property type="molecule type" value="Genomic_DNA"/>
</dbReference>
<dbReference type="Pfam" id="PF13424">
    <property type="entry name" value="TPR_12"/>
    <property type="match status" value="1"/>
</dbReference>
<dbReference type="RefSeq" id="WP_106238893.1">
    <property type="nucleotide sequence ID" value="NZ_PVNG01000005.1"/>
</dbReference>
<feature type="DNA-binding region" description="OmpR/PhoB-type" evidence="5">
    <location>
        <begin position="1"/>
        <end position="92"/>
    </location>
</feature>
<accession>A0A2T0N3U5</accession>
<keyword evidence="4" id="KW-0804">Transcription</keyword>
<dbReference type="SUPFAM" id="SSF46894">
    <property type="entry name" value="C-terminal effector domain of the bipartite response regulators"/>
    <property type="match status" value="1"/>
</dbReference>
<dbReference type="InterPro" id="IPR011990">
    <property type="entry name" value="TPR-like_helical_dom_sf"/>
</dbReference>
<evidence type="ECO:0000259" key="6">
    <source>
        <dbReference type="PROSITE" id="PS51755"/>
    </source>
</evidence>
<dbReference type="SMART" id="SM00862">
    <property type="entry name" value="Trans_reg_C"/>
    <property type="match status" value="1"/>
</dbReference>
<evidence type="ECO:0000313" key="8">
    <source>
        <dbReference type="Proteomes" id="UP000238312"/>
    </source>
</evidence>
<sequence>MAGATFGILGPVQVRAADGREIALKGKEAAVLTTLLLNVNTPVPRDRLIAALWAAAPPSAVSNLQTHVARIRKALASDLRLFTTGSGYLLEADEEDVDLLVFDREVRRARADMRRGDLVAAIRGFQGALALSRGRPAEGVQVHDWMRERLAELAERLVEARLDGAEGKLGAGMPAEAIGDLRPLLAEQPLCERGWHLLMLAYVRTGQRHRALEAYQRARTHVVAELGVEPGLDLRRLHAVILADDLRAAEHGPRATVCQLPPDHADFVGRRDEVAAVTGNLLSAHGHGAPAGTAVPVSAISGQGGAGKTTLAVHVAHRLRHEFPDGQLYIDLRGCERHPLDAAEALGRFLRALGLDASRLPADLDQRVELYRESLADRRYLMVLDNAADEAQVRPLIPGTRGCAVLITSRQRLAMLPATRRIDLDVLPVADAVELLGNIIGAEKVAEAPSDARTLVRLCGELPLAVRIAGAKLAARPHWDLGHLITRLSDTRGRLGQLSHGSREVRAGIAIGYQGLPAQAQRMFRRLGLLEAPDFAVWAGAALLDTSEVEAEQLMEELADIRLLEVAGHGPGGQVRFRFHDLIREYARERAEADETDGARSAALERAFSGWLDLAQRAHQRLCGGDYRVVHGDGIVWRPDAKAAEHVVADPMAWIEAEAAGVVAGVRQCAALGFDELCWDLATSTVDLLQTRNSYTAWRTTHETALRSARVSGDLRGQAAMLTGLARLCLALDDLDGCGLALEEALELFDKAGDRHGHALTLVHQAELHRLRGRDADALACYEQAGDALTRAGDRSTEITVMRGVGRIHFRTGRLELADTYIRRAVRTADEIGDVRSREFTRIVLGEIVLAQGDPAGAEGHFGQALGVLDALGFPSGVAYASLGLAEARLARHDLADAERLLEQALAIYRDIDDKIGQARVLFTRAQVWHRQRRLDAAAALLNEIVAMCAAIQAPSRQGMALRLLGDVHRDAGDLPAAVAAWRRALTFLRVTSPPEAGKVAALIERHTA</sequence>
<dbReference type="InterPro" id="IPR001867">
    <property type="entry name" value="OmpR/PhoB-type_DNA-bd"/>
</dbReference>
<dbReference type="GO" id="GO:0000160">
    <property type="term" value="P:phosphorelay signal transduction system"/>
    <property type="evidence" value="ECO:0007669"/>
    <property type="project" value="InterPro"/>
</dbReference>
<dbReference type="Proteomes" id="UP000238312">
    <property type="component" value="Unassembled WGS sequence"/>
</dbReference>
<dbReference type="Gene3D" id="1.10.10.10">
    <property type="entry name" value="Winged helix-like DNA-binding domain superfamily/Winged helix DNA-binding domain"/>
    <property type="match status" value="1"/>
</dbReference>
<name>A0A2T0N3U5_9ACTN</name>
<dbReference type="Pfam" id="PF03704">
    <property type="entry name" value="BTAD"/>
    <property type="match status" value="1"/>
</dbReference>
<organism evidence="7 8">
    <name type="scientific">Nonomuraea fuscirosea</name>
    <dbReference type="NCBI Taxonomy" id="1291556"/>
    <lineage>
        <taxon>Bacteria</taxon>
        <taxon>Bacillati</taxon>
        <taxon>Actinomycetota</taxon>
        <taxon>Actinomycetes</taxon>
        <taxon>Streptosporangiales</taxon>
        <taxon>Streptosporangiaceae</taxon>
        <taxon>Nonomuraea</taxon>
    </lineage>
</organism>
<dbReference type="AlphaFoldDB" id="A0A2T0N3U5"/>
<dbReference type="OrthoDB" id="5521887at2"/>
<dbReference type="PROSITE" id="PS51755">
    <property type="entry name" value="OMPR_PHOB"/>
    <property type="match status" value="1"/>
</dbReference>
<dbReference type="Gene3D" id="1.25.40.10">
    <property type="entry name" value="Tetratricopeptide repeat domain"/>
    <property type="match status" value="4"/>
</dbReference>
<keyword evidence="8" id="KW-1185">Reference proteome</keyword>
<dbReference type="SMART" id="SM00028">
    <property type="entry name" value="TPR"/>
    <property type="match status" value="7"/>
</dbReference>
<proteinExistence type="inferred from homology"/>
<dbReference type="PANTHER" id="PTHR35807:SF1">
    <property type="entry name" value="TRANSCRIPTIONAL REGULATOR REDD"/>
    <property type="match status" value="1"/>
</dbReference>
<dbReference type="InterPro" id="IPR027417">
    <property type="entry name" value="P-loop_NTPase"/>
</dbReference>
<dbReference type="InterPro" id="IPR005158">
    <property type="entry name" value="BTAD"/>
</dbReference>
<dbReference type="SUPFAM" id="SSF48452">
    <property type="entry name" value="TPR-like"/>
    <property type="match status" value="3"/>
</dbReference>
<keyword evidence="2" id="KW-0805">Transcription regulation</keyword>
<dbReference type="SMART" id="SM01043">
    <property type="entry name" value="BTAD"/>
    <property type="match status" value="1"/>
</dbReference>
<dbReference type="SUPFAM" id="SSF52540">
    <property type="entry name" value="P-loop containing nucleoside triphosphate hydrolases"/>
    <property type="match status" value="1"/>
</dbReference>
<keyword evidence="3 5" id="KW-0238">DNA-binding</keyword>
<dbReference type="Pfam" id="PF00931">
    <property type="entry name" value="NB-ARC"/>
    <property type="match status" value="1"/>
</dbReference>
<dbReference type="InterPro" id="IPR002182">
    <property type="entry name" value="NB-ARC"/>
</dbReference>
<dbReference type="PRINTS" id="PR00364">
    <property type="entry name" value="DISEASERSIST"/>
</dbReference>
<evidence type="ECO:0000256" key="2">
    <source>
        <dbReference type="ARBA" id="ARBA00023015"/>
    </source>
</evidence>
<dbReference type="Gene3D" id="3.40.50.300">
    <property type="entry name" value="P-loop containing nucleotide triphosphate hydrolases"/>
    <property type="match status" value="1"/>
</dbReference>
<dbReference type="InterPro" id="IPR036388">
    <property type="entry name" value="WH-like_DNA-bd_sf"/>
</dbReference>
<dbReference type="CDD" id="cd15831">
    <property type="entry name" value="BTAD"/>
    <property type="match status" value="1"/>
</dbReference>
<dbReference type="GO" id="GO:0043531">
    <property type="term" value="F:ADP binding"/>
    <property type="evidence" value="ECO:0007669"/>
    <property type="project" value="InterPro"/>
</dbReference>
<dbReference type="Pfam" id="PF00486">
    <property type="entry name" value="Trans_reg_C"/>
    <property type="match status" value="1"/>
</dbReference>
<dbReference type="InterPro" id="IPR019734">
    <property type="entry name" value="TPR_rpt"/>
</dbReference>
<dbReference type="GO" id="GO:0003677">
    <property type="term" value="F:DNA binding"/>
    <property type="evidence" value="ECO:0007669"/>
    <property type="project" value="UniProtKB-UniRule"/>
</dbReference>
<comment type="similarity">
    <text evidence="1">Belongs to the AfsR/DnrI/RedD regulatory family.</text>
</comment>
<evidence type="ECO:0000313" key="7">
    <source>
        <dbReference type="EMBL" id="PRX66849.1"/>
    </source>
</evidence>
<feature type="domain" description="OmpR/PhoB-type" evidence="6">
    <location>
        <begin position="1"/>
        <end position="92"/>
    </location>
</feature>
<reference evidence="7 8" key="1">
    <citation type="submission" date="2018-03" db="EMBL/GenBank/DDBJ databases">
        <title>Genomic Encyclopedia of Type Strains, Phase III (KMG-III): the genomes of soil and plant-associated and newly described type strains.</title>
        <authorList>
            <person name="Whitman W."/>
        </authorList>
    </citation>
    <scope>NUCLEOTIDE SEQUENCE [LARGE SCALE GENOMIC DNA]</scope>
    <source>
        <strain evidence="7 8">CGMCC 4.7104</strain>
    </source>
</reference>
<gene>
    <name evidence="7" type="ORF">B0I32_105289</name>
</gene>
<dbReference type="InterPro" id="IPR051677">
    <property type="entry name" value="AfsR-DnrI-RedD_regulator"/>
</dbReference>
<dbReference type="PANTHER" id="PTHR35807">
    <property type="entry name" value="TRANSCRIPTIONAL REGULATOR REDD-RELATED"/>
    <property type="match status" value="1"/>
</dbReference>
<evidence type="ECO:0000256" key="5">
    <source>
        <dbReference type="PROSITE-ProRule" id="PRU01091"/>
    </source>
</evidence>
<dbReference type="InterPro" id="IPR016032">
    <property type="entry name" value="Sig_transdc_resp-reg_C-effctor"/>
</dbReference>
<protein>
    <submittedName>
        <fullName evidence="7">DNA-binding SARP family transcriptional activator</fullName>
    </submittedName>
</protein>
<dbReference type="GO" id="GO:0006355">
    <property type="term" value="P:regulation of DNA-templated transcription"/>
    <property type="evidence" value="ECO:0007669"/>
    <property type="project" value="InterPro"/>
</dbReference>
<comment type="caution">
    <text evidence="7">The sequence shown here is derived from an EMBL/GenBank/DDBJ whole genome shotgun (WGS) entry which is preliminary data.</text>
</comment>
<evidence type="ECO:0000256" key="4">
    <source>
        <dbReference type="ARBA" id="ARBA00023163"/>
    </source>
</evidence>